<organism evidence="1 2">
    <name type="scientific">Heterostelium pallidum (strain ATCC 26659 / Pp 5 / PN500)</name>
    <name type="common">Cellular slime mold</name>
    <name type="synonym">Polysphondylium pallidum</name>
    <dbReference type="NCBI Taxonomy" id="670386"/>
    <lineage>
        <taxon>Eukaryota</taxon>
        <taxon>Amoebozoa</taxon>
        <taxon>Evosea</taxon>
        <taxon>Eumycetozoa</taxon>
        <taxon>Dictyostelia</taxon>
        <taxon>Acytosteliales</taxon>
        <taxon>Acytosteliaceae</taxon>
        <taxon>Heterostelium</taxon>
    </lineage>
</organism>
<dbReference type="GeneID" id="31363009"/>
<dbReference type="EMBL" id="ADBJ01000033">
    <property type="protein sequence ID" value="EFA79669.1"/>
    <property type="molecule type" value="Genomic_DNA"/>
</dbReference>
<evidence type="ECO:0000313" key="2">
    <source>
        <dbReference type="Proteomes" id="UP000001396"/>
    </source>
</evidence>
<reference evidence="1 2" key="1">
    <citation type="journal article" date="2011" name="Genome Res.">
        <title>Phylogeny-wide analysis of social amoeba genomes highlights ancient origins for complex intercellular communication.</title>
        <authorList>
            <person name="Heidel A.J."/>
            <person name="Lawal H.M."/>
            <person name="Felder M."/>
            <person name="Schilde C."/>
            <person name="Helps N.R."/>
            <person name="Tunggal B."/>
            <person name="Rivero F."/>
            <person name="John U."/>
            <person name="Schleicher M."/>
            <person name="Eichinger L."/>
            <person name="Platzer M."/>
            <person name="Noegel A.A."/>
            <person name="Schaap P."/>
            <person name="Gloeckner G."/>
        </authorList>
    </citation>
    <scope>NUCLEOTIDE SEQUENCE [LARGE SCALE GENOMIC DNA]</scope>
    <source>
        <strain evidence="2">ATCC 26659 / Pp 5 / PN500</strain>
    </source>
</reference>
<dbReference type="Proteomes" id="UP000001396">
    <property type="component" value="Unassembled WGS sequence"/>
</dbReference>
<dbReference type="AlphaFoldDB" id="D3BG77"/>
<keyword evidence="2" id="KW-1185">Reference proteome</keyword>
<comment type="caution">
    <text evidence="1">The sequence shown here is derived from an EMBL/GenBank/DDBJ whole genome shotgun (WGS) entry which is preliminary data.</text>
</comment>
<protein>
    <submittedName>
        <fullName evidence="1">Uncharacterized protein</fullName>
    </submittedName>
</protein>
<gene>
    <name evidence="1" type="ORF">PPL_07528</name>
</gene>
<dbReference type="InParanoid" id="D3BG77"/>
<name>D3BG77_HETP5</name>
<sequence length="144" mass="16528">MLTSVVVHRIIIDKCWSDKQIMLGASIGTPQQLQQIATLLGQCKMLTELHLESMSLEDPRFEKKWTAPFSALLKAITNCDSLHLPHLLMEIHFTKHYLNQSTGKKDSEYVTINQHMIHSRFGKSGKSTSYLIPNELFKNFQTKQ</sequence>
<evidence type="ECO:0000313" key="1">
    <source>
        <dbReference type="EMBL" id="EFA79669.1"/>
    </source>
</evidence>
<accession>D3BG77</accession>
<proteinExistence type="predicted"/>
<dbReference type="RefSeq" id="XP_020431790.1">
    <property type="nucleotide sequence ID" value="XM_020578363.1"/>
</dbReference>